<proteinExistence type="predicted"/>
<feature type="region of interest" description="Disordered" evidence="1">
    <location>
        <begin position="1"/>
        <end position="20"/>
    </location>
</feature>
<dbReference type="Proteomes" id="UP000324222">
    <property type="component" value="Unassembled WGS sequence"/>
</dbReference>
<evidence type="ECO:0000313" key="3">
    <source>
        <dbReference type="Proteomes" id="UP000324222"/>
    </source>
</evidence>
<accession>A0A5B7JZ69</accession>
<evidence type="ECO:0000256" key="1">
    <source>
        <dbReference type="SAM" id="MobiDB-lite"/>
    </source>
</evidence>
<name>A0A5B7JZ69_PORTR</name>
<evidence type="ECO:0000313" key="2">
    <source>
        <dbReference type="EMBL" id="MPC98457.1"/>
    </source>
</evidence>
<comment type="caution">
    <text evidence="2">The sequence shown here is derived from an EMBL/GenBank/DDBJ whole genome shotgun (WGS) entry which is preliminary data.</text>
</comment>
<sequence length="66" mass="7289">MRCLTQMMRQDSGASGAKRKRTVKRCTCLLRDEETTPPATFFPTIQFTPVQAQAYSDRAAVPPGGI</sequence>
<dbReference type="EMBL" id="VSRR010114185">
    <property type="protein sequence ID" value="MPC98457.1"/>
    <property type="molecule type" value="Genomic_DNA"/>
</dbReference>
<gene>
    <name evidence="2" type="ORF">E2C01_093828</name>
</gene>
<keyword evidence="3" id="KW-1185">Reference proteome</keyword>
<dbReference type="AlphaFoldDB" id="A0A5B7JZ69"/>
<organism evidence="2 3">
    <name type="scientific">Portunus trituberculatus</name>
    <name type="common">Swimming crab</name>
    <name type="synonym">Neptunus trituberculatus</name>
    <dbReference type="NCBI Taxonomy" id="210409"/>
    <lineage>
        <taxon>Eukaryota</taxon>
        <taxon>Metazoa</taxon>
        <taxon>Ecdysozoa</taxon>
        <taxon>Arthropoda</taxon>
        <taxon>Crustacea</taxon>
        <taxon>Multicrustacea</taxon>
        <taxon>Malacostraca</taxon>
        <taxon>Eumalacostraca</taxon>
        <taxon>Eucarida</taxon>
        <taxon>Decapoda</taxon>
        <taxon>Pleocyemata</taxon>
        <taxon>Brachyura</taxon>
        <taxon>Eubrachyura</taxon>
        <taxon>Portunoidea</taxon>
        <taxon>Portunidae</taxon>
        <taxon>Portuninae</taxon>
        <taxon>Portunus</taxon>
    </lineage>
</organism>
<reference evidence="2 3" key="1">
    <citation type="submission" date="2019-05" db="EMBL/GenBank/DDBJ databases">
        <title>Another draft genome of Portunus trituberculatus and its Hox gene families provides insights of decapod evolution.</title>
        <authorList>
            <person name="Jeong J.-H."/>
            <person name="Song I."/>
            <person name="Kim S."/>
            <person name="Choi T."/>
            <person name="Kim D."/>
            <person name="Ryu S."/>
            <person name="Kim W."/>
        </authorList>
    </citation>
    <scope>NUCLEOTIDE SEQUENCE [LARGE SCALE GENOMIC DNA]</scope>
    <source>
        <tissue evidence="2">Muscle</tissue>
    </source>
</reference>
<protein>
    <submittedName>
        <fullName evidence="2">Uncharacterized protein</fullName>
    </submittedName>
</protein>